<keyword evidence="2" id="KW-1185">Reference proteome</keyword>
<protein>
    <submittedName>
        <fullName evidence="1">Uncharacterized protein</fullName>
    </submittedName>
</protein>
<reference evidence="2" key="2">
    <citation type="journal article" date="2018" name="Nat. Commun.">
        <title>Extreme sensitivity to ultraviolet light in the fungal pathogen causing white-nose syndrome of bats.</title>
        <authorList>
            <person name="Palmer J.M."/>
            <person name="Drees K.P."/>
            <person name="Foster J.T."/>
            <person name="Lindner D.L."/>
        </authorList>
    </citation>
    <scope>NUCLEOTIDE SEQUENCE [LARGE SCALE GENOMIC DNA]</scope>
    <source>
        <strain evidence="2">UAMH 10579</strain>
    </source>
</reference>
<proteinExistence type="predicted"/>
<name>A0A1B8GNR5_9PEZI</name>
<reference evidence="1 2" key="1">
    <citation type="submission" date="2016-03" db="EMBL/GenBank/DDBJ databases">
        <title>Comparative genomics of Pseudogymnoascus destructans, the fungus causing white-nose syndrome of bats.</title>
        <authorList>
            <person name="Palmer J.M."/>
            <person name="Drees K.P."/>
            <person name="Foster J.T."/>
            <person name="Lindner D.L."/>
        </authorList>
    </citation>
    <scope>NUCLEOTIDE SEQUENCE [LARGE SCALE GENOMIC DNA]</scope>
    <source>
        <strain evidence="1 2">UAMH 10579</strain>
    </source>
</reference>
<dbReference type="OrthoDB" id="2364174at2759"/>
<evidence type="ECO:0000313" key="1">
    <source>
        <dbReference type="EMBL" id="OBT97483.1"/>
    </source>
</evidence>
<dbReference type="GeneID" id="28837698"/>
<dbReference type="AlphaFoldDB" id="A0A1B8GNR5"/>
<evidence type="ECO:0000313" key="2">
    <source>
        <dbReference type="Proteomes" id="UP000091956"/>
    </source>
</evidence>
<dbReference type="Proteomes" id="UP000091956">
    <property type="component" value="Unassembled WGS sequence"/>
</dbReference>
<sequence>MSADKAPADKLPLAIRKNVRDSWENKKPELEAQLLTLLGEAWTFDVNPLAIYPYAEEGSYGHSSLGDCIYAYIDGFIYQLKYFLSQHGEEGKTELNTVAPTHTITLVASPKFSYCGTDIEEGKLRLLFNPTCLGTNIDQAGQKLAETLSAAPQPEGASPLSYTARNSIKTNYDEKIGSYLEQARKALQNEKFAFDPSWEQLAAGLKGGKDVRDDWETNLGNFATSYFEGFVSALTYQKFHEDEMLREGLEEAAPNGVLKLRIVDKLTTGQSSYNEITLDNGDLVIQTTPSYFGTNVHDAASKLMDIL</sequence>
<dbReference type="EMBL" id="KV460222">
    <property type="protein sequence ID" value="OBT97483.1"/>
    <property type="molecule type" value="Genomic_DNA"/>
</dbReference>
<accession>A0A1B8GNR5</accession>
<gene>
    <name evidence="1" type="ORF">VE01_04312</name>
</gene>
<organism evidence="1 2">
    <name type="scientific">Pseudogymnoascus verrucosus</name>
    <dbReference type="NCBI Taxonomy" id="342668"/>
    <lineage>
        <taxon>Eukaryota</taxon>
        <taxon>Fungi</taxon>
        <taxon>Dikarya</taxon>
        <taxon>Ascomycota</taxon>
        <taxon>Pezizomycotina</taxon>
        <taxon>Leotiomycetes</taxon>
        <taxon>Thelebolales</taxon>
        <taxon>Thelebolaceae</taxon>
        <taxon>Pseudogymnoascus</taxon>
    </lineage>
</organism>
<dbReference type="RefSeq" id="XP_018131216.1">
    <property type="nucleotide sequence ID" value="XM_018273787.2"/>
</dbReference>